<name>A0A3Q3IB31_MONAL</name>
<keyword evidence="7" id="KW-1185">Reference proteome</keyword>
<dbReference type="AlphaFoldDB" id="A0A3Q3IB31"/>
<dbReference type="Proteomes" id="UP000261600">
    <property type="component" value="Unplaced"/>
</dbReference>
<evidence type="ECO:0008006" key="8">
    <source>
        <dbReference type="Google" id="ProtNLM"/>
    </source>
</evidence>
<dbReference type="InterPro" id="IPR018499">
    <property type="entry name" value="Tetraspanin/Peripherin"/>
</dbReference>
<reference evidence="6" key="1">
    <citation type="submission" date="2025-08" db="UniProtKB">
        <authorList>
            <consortium name="Ensembl"/>
        </authorList>
    </citation>
    <scope>IDENTIFICATION</scope>
</reference>
<evidence type="ECO:0000256" key="4">
    <source>
        <dbReference type="ARBA" id="ARBA00023136"/>
    </source>
</evidence>
<dbReference type="GO" id="GO:0005886">
    <property type="term" value="C:plasma membrane"/>
    <property type="evidence" value="ECO:0007669"/>
    <property type="project" value="TreeGrafter"/>
</dbReference>
<dbReference type="InterPro" id="IPR008952">
    <property type="entry name" value="Tetraspanin_EC2_sf"/>
</dbReference>
<dbReference type="STRING" id="43700.ENSMALP00000000758"/>
<evidence type="ECO:0000256" key="3">
    <source>
        <dbReference type="ARBA" id="ARBA00022989"/>
    </source>
</evidence>
<comment type="subcellular location">
    <subcellularLocation>
        <location evidence="1">Membrane</location>
        <topology evidence="1">Multi-pass membrane protein</topology>
    </subcellularLocation>
</comment>
<dbReference type="Ensembl" id="ENSMALT00000000795.1">
    <property type="protein sequence ID" value="ENSMALP00000000758.1"/>
    <property type="gene ID" value="ENSMALG00000000576.1"/>
</dbReference>
<dbReference type="Gene3D" id="1.10.1450.10">
    <property type="entry name" value="Tetraspanin"/>
    <property type="match status" value="1"/>
</dbReference>
<keyword evidence="3 5" id="KW-1133">Transmembrane helix</keyword>
<dbReference type="PANTHER" id="PTHR19282">
    <property type="entry name" value="TETRASPANIN"/>
    <property type="match status" value="1"/>
</dbReference>
<feature type="transmembrane region" description="Helical" evidence="5">
    <location>
        <begin position="115"/>
        <end position="140"/>
    </location>
</feature>
<evidence type="ECO:0000313" key="6">
    <source>
        <dbReference type="Ensembl" id="ENSMALP00000000758.1"/>
    </source>
</evidence>
<dbReference type="PANTHER" id="PTHR19282:SF456">
    <property type="entry name" value="CD63 MOLECULE"/>
    <property type="match status" value="1"/>
</dbReference>
<proteinExistence type="predicted"/>
<keyword evidence="4 5" id="KW-0472">Membrane</keyword>
<feature type="transmembrane region" description="Helical" evidence="5">
    <location>
        <begin position="6"/>
        <end position="25"/>
    </location>
</feature>
<reference evidence="6" key="2">
    <citation type="submission" date="2025-09" db="UniProtKB">
        <authorList>
            <consortium name="Ensembl"/>
        </authorList>
    </citation>
    <scope>IDENTIFICATION</scope>
</reference>
<dbReference type="GO" id="GO:1900746">
    <property type="term" value="P:regulation of vascular endothelial growth factor signaling pathway"/>
    <property type="evidence" value="ECO:0007669"/>
    <property type="project" value="TreeGrafter"/>
</dbReference>
<evidence type="ECO:0000256" key="5">
    <source>
        <dbReference type="SAM" id="Phobius"/>
    </source>
</evidence>
<protein>
    <recommendedName>
        <fullName evidence="8">Tetraspanin</fullName>
    </recommendedName>
</protein>
<dbReference type="SUPFAM" id="SSF48652">
    <property type="entry name" value="Tetraspanin"/>
    <property type="match status" value="1"/>
</dbReference>
<evidence type="ECO:0000313" key="7">
    <source>
        <dbReference type="Proteomes" id="UP000261600"/>
    </source>
</evidence>
<dbReference type="Pfam" id="PF00335">
    <property type="entry name" value="Tetraspanin"/>
    <property type="match status" value="1"/>
</dbReference>
<sequence>LLQFAILLILVIIVEIAAVIAGYVFRKKVCVHKFIVRYIKPCRRHGLTLAACCVQCCGVNSTSDWANFKPNKNSVPDSCCVNVTKDCGLNNMKNPVKVHQLGCQPAVEALLRKQIQWVIIAALVIAFLEVVGIVFACMLIRGIRSGYTVM</sequence>
<evidence type="ECO:0000256" key="1">
    <source>
        <dbReference type="ARBA" id="ARBA00004141"/>
    </source>
</evidence>
<evidence type="ECO:0000256" key="2">
    <source>
        <dbReference type="ARBA" id="ARBA00022692"/>
    </source>
</evidence>
<accession>A0A3Q3IB31</accession>
<organism evidence="6 7">
    <name type="scientific">Monopterus albus</name>
    <name type="common">Swamp eel</name>
    <dbReference type="NCBI Taxonomy" id="43700"/>
    <lineage>
        <taxon>Eukaryota</taxon>
        <taxon>Metazoa</taxon>
        <taxon>Chordata</taxon>
        <taxon>Craniata</taxon>
        <taxon>Vertebrata</taxon>
        <taxon>Euteleostomi</taxon>
        <taxon>Actinopterygii</taxon>
        <taxon>Neopterygii</taxon>
        <taxon>Teleostei</taxon>
        <taxon>Neoteleostei</taxon>
        <taxon>Acanthomorphata</taxon>
        <taxon>Anabantaria</taxon>
        <taxon>Synbranchiformes</taxon>
        <taxon>Synbranchidae</taxon>
        <taxon>Monopterus</taxon>
    </lineage>
</organism>
<keyword evidence="2 5" id="KW-0812">Transmembrane</keyword>